<evidence type="ECO:0000259" key="2">
    <source>
        <dbReference type="Pfam" id="PF09084"/>
    </source>
</evidence>
<evidence type="ECO:0000313" key="4">
    <source>
        <dbReference type="Proteomes" id="UP000641803"/>
    </source>
</evidence>
<protein>
    <submittedName>
        <fullName evidence="3">ABC transporter substrate-binding protein</fullName>
    </submittedName>
</protein>
<feature type="compositionally biased region" description="Polar residues" evidence="1">
    <location>
        <begin position="337"/>
        <end position="347"/>
    </location>
</feature>
<sequence length="370" mass="39694">MPRTLRPHALHPARTAVRTAVRAALTAGLAVTLVACSAASAEEATVGESGRAVLRYDGSVGQVTFPELAADLGYYEKVELEWVGDSTGGPQSIQAAATGSTDFGGAFNGAIVKLKASGSPITSVISYYGSDELSYGGFYTVEGSPITEPRDLVGRSIGVNTLGAQSEFLIREWLSRGGLSPEEIDQVELVVVPPVNAEQVLREGQVDVVGLSRVFQDKALERGGITQLFSETSLYGNFSYGTYIFRDEYIAKNPEVVEDFVQGTARAIRWAQVTPVEEVRARYTSIIEGRGRGESTELVPYWKSASITAPGGVIAEEEIATWIDWLVREGELEKGQFSPSDIYTNEHNPYANGTYAKDAGPDGEPVEGAP</sequence>
<dbReference type="SUPFAM" id="SSF53850">
    <property type="entry name" value="Periplasmic binding protein-like II"/>
    <property type="match status" value="1"/>
</dbReference>
<dbReference type="InterPro" id="IPR015168">
    <property type="entry name" value="SsuA/THI5"/>
</dbReference>
<organism evidence="3 4">
    <name type="scientific">Oerskovia rustica</name>
    <dbReference type="NCBI Taxonomy" id="2762237"/>
    <lineage>
        <taxon>Bacteria</taxon>
        <taxon>Bacillati</taxon>
        <taxon>Actinomycetota</taxon>
        <taxon>Actinomycetes</taxon>
        <taxon>Micrococcales</taxon>
        <taxon>Cellulomonadaceae</taxon>
        <taxon>Oerskovia</taxon>
    </lineage>
</organism>
<reference evidence="3 4" key="1">
    <citation type="submission" date="2020-08" db="EMBL/GenBank/DDBJ databases">
        <title>A Genomic Blueprint of the Chicken Gut Microbiome.</title>
        <authorList>
            <person name="Gilroy R."/>
            <person name="Ravi A."/>
            <person name="Getino M."/>
            <person name="Pursley I."/>
            <person name="Horton D.L."/>
            <person name="Alikhan N.-F."/>
            <person name="Baker D."/>
            <person name="Gharbi K."/>
            <person name="Hall N."/>
            <person name="Watson M."/>
            <person name="Adriaenssens E.M."/>
            <person name="Foster-Nyarko E."/>
            <person name="Jarju S."/>
            <person name="Secka A."/>
            <person name="Antonio M."/>
            <person name="Oren A."/>
            <person name="Chaudhuri R."/>
            <person name="La Ragione R.M."/>
            <person name="Hildebrand F."/>
            <person name="Pallen M.J."/>
        </authorList>
    </citation>
    <scope>NUCLEOTIDE SEQUENCE [LARGE SCALE GENOMIC DNA]</scope>
    <source>
        <strain evidence="3 4">Sa4CUA1</strain>
    </source>
</reference>
<evidence type="ECO:0000256" key="1">
    <source>
        <dbReference type="SAM" id="MobiDB-lite"/>
    </source>
</evidence>
<dbReference type="Proteomes" id="UP000641803">
    <property type="component" value="Unassembled WGS sequence"/>
</dbReference>
<comment type="caution">
    <text evidence="3">The sequence shown here is derived from an EMBL/GenBank/DDBJ whole genome shotgun (WGS) entry which is preliminary data.</text>
</comment>
<dbReference type="Gene3D" id="3.40.190.10">
    <property type="entry name" value="Periplasmic binding protein-like II"/>
    <property type="match status" value="2"/>
</dbReference>
<dbReference type="Pfam" id="PF09084">
    <property type="entry name" value="NMT1"/>
    <property type="match status" value="1"/>
</dbReference>
<feature type="domain" description="SsuA/THI5-like" evidence="2">
    <location>
        <begin position="68"/>
        <end position="277"/>
    </location>
</feature>
<evidence type="ECO:0000313" key="3">
    <source>
        <dbReference type="EMBL" id="MBD7950036.1"/>
    </source>
</evidence>
<dbReference type="EMBL" id="JACSQQ010000008">
    <property type="protein sequence ID" value="MBD7950036.1"/>
    <property type="molecule type" value="Genomic_DNA"/>
</dbReference>
<dbReference type="PANTHER" id="PTHR30024">
    <property type="entry name" value="ALIPHATIC SULFONATES-BINDING PROTEIN-RELATED"/>
    <property type="match status" value="1"/>
</dbReference>
<name>A0ABR8RQG5_9CELL</name>
<accession>A0ABR8RQG5</accession>
<feature type="region of interest" description="Disordered" evidence="1">
    <location>
        <begin position="337"/>
        <end position="370"/>
    </location>
</feature>
<gene>
    <name evidence="3" type="ORF">H9652_06430</name>
</gene>
<proteinExistence type="predicted"/>
<keyword evidence="4" id="KW-1185">Reference proteome</keyword>
<dbReference type="RefSeq" id="WP_191795514.1">
    <property type="nucleotide sequence ID" value="NZ_JACSQQ010000008.1"/>
</dbReference>